<dbReference type="OrthoDB" id="75106at2157"/>
<dbReference type="STRING" id="49547.MBCUR_14310"/>
<name>A0A162FDI1_9EURY</name>
<sequence length="344" mass="39225">MIILKNKNNLLGKVFLRIISLKNLKNLFDEFNVDLILFIGNNENNTINNNSSSNSSNSNNNIKLINSLLENDFKFNFNSSSISNVSSIENIVSGVLKKEINISIFNLNNNALENNVLNNIIKGLKFSAIILMDYKIKNNENFLIDEYFNVFEENMDLIENFNEGILIANADNPISAHIGKLKEADLIVNFYSVDTPDLTFSESNGLNCSNESNNPNISNSNEFKIKCPKCGENLQFFHKFSLINGVFKCTCGFRRPGANVKIIAIDLNKNPPMIHLKGNPYNYQINSYFSFDFELEIPFLRENLIYPSLLAITFYASFTKNPELLERNLNKVFSPNLQFNKFKL</sequence>
<dbReference type="EMBL" id="LWMV01000188">
    <property type="protein sequence ID" value="KZX11435.1"/>
    <property type="molecule type" value="Genomic_DNA"/>
</dbReference>
<reference evidence="1 2" key="1">
    <citation type="submission" date="2016-04" db="EMBL/GenBank/DDBJ databases">
        <title>Genome sequence of Methanobrevibacter curvatus DSM 11111.</title>
        <authorList>
            <person name="Poehlein A."/>
            <person name="Seedorf H."/>
            <person name="Daniel R."/>
        </authorList>
    </citation>
    <scope>NUCLEOTIDE SEQUENCE [LARGE SCALE GENOMIC DNA]</scope>
    <source>
        <strain evidence="1 2">DSM 11111</strain>
    </source>
</reference>
<evidence type="ECO:0000313" key="2">
    <source>
        <dbReference type="Proteomes" id="UP000077245"/>
    </source>
</evidence>
<keyword evidence="2" id="KW-1185">Reference proteome</keyword>
<evidence type="ECO:0000313" key="1">
    <source>
        <dbReference type="EMBL" id="KZX11435.1"/>
    </source>
</evidence>
<organism evidence="1 2">
    <name type="scientific">Methanobrevibacter curvatus</name>
    <dbReference type="NCBI Taxonomy" id="49547"/>
    <lineage>
        <taxon>Archaea</taxon>
        <taxon>Methanobacteriati</taxon>
        <taxon>Methanobacteriota</taxon>
        <taxon>Methanomada group</taxon>
        <taxon>Methanobacteria</taxon>
        <taxon>Methanobacteriales</taxon>
        <taxon>Methanobacteriaceae</taxon>
        <taxon>Methanobrevibacter</taxon>
    </lineage>
</organism>
<dbReference type="RefSeq" id="WP_067092020.1">
    <property type="nucleotide sequence ID" value="NZ_LWMV01000188.1"/>
</dbReference>
<dbReference type="PATRIC" id="fig|49547.3.peg.1529"/>
<gene>
    <name evidence="1" type="ORF">MBCUR_14310</name>
</gene>
<comment type="caution">
    <text evidence="1">The sequence shown here is derived from an EMBL/GenBank/DDBJ whole genome shotgun (WGS) entry which is preliminary data.</text>
</comment>
<dbReference type="Proteomes" id="UP000077245">
    <property type="component" value="Unassembled WGS sequence"/>
</dbReference>
<accession>A0A162FDI1</accession>
<dbReference type="AlphaFoldDB" id="A0A162FDI1"/>
<proteinExistence type="predicted"/>
<protein>
    <submittedName>
        <fullName evidence="1">Uncharacterized protein</fullName>
    </submittedName>
</protein>